<protein>
    <recommendedName>
        <fullName evidence="2">AB hydrolase-1 domain-containing protein</fullName>
    </recommendedName>
</protein>
<proteinExistence type="predicted"/>
<gene>
    <name evidence="3" type="ORF">BAE44_0009124</name>
</gene>
<feature type="region of interest" description="Disordered" evidence="1">
    <location>
        <begin position="131"/>
        <end position="169"/>
    </location>
</feature>
<keyword evidence="4" id="KW-1185">Reference proteome</keyword>
<evidence type="ECO:0000256" key="1">
    <source>
        <dbReference type="SAM" id="MobiDB-lite"/>
    </source>
</evidence>
<reference evidence="3 4" key="1">
    <citation type="submission" date="2016-09" db="EMBL/GenBank/DDBJ databases">
        <title>The draft genome of Dichanthelium oligosanthes: A C3 panicoid grass species.</title>
        <authorList>
            <person name="Studer A.J."/>
            <person name="Schnable J.C."/>
            <person name="Brutnell T.P."/>
        </authorList>
    </citation>
    <scope>NUCLEOTIDE SEQUENCE [LARGE SCALE GENOMIC DNA]</scope>
    <source>
        <strain evidence="4">cv. Kellogg 1175</strain>
        <tissue evidence="3">Leaf</tissue>
    </source>
</reference>
<dbReference type="InterPro" id="IPR029058">
    <property type="entry name" value="AB_hydrolase_fold"/>
</dbReference>
<sequence>MWVTSMPQVWDEEGAAKGAADAVTPAPAAAMLGSLAGWLSRTIQPQPPPPKVCGTEGGPPVTAPRLRLSDGRHLAYCESGVPKDKARFKVVFSHGFTGSREDSVRASQASLVVDGWQIKLPLAWNMMEQLKKHSQPASANKPSEPETPSRRGLVPHLSSLGVGRLGHPPPPPPAMELLAKAPALSCAGKRQSGSPMRSVVGALGRWIHRAVPPPQPPRMCGTPGGPPVTAPRVRLRDGRHLAYAESGARKEDARFKVVVSHGFTGSRLDTVRAAPEVAEELGVYMVGFDRAGYGQSDPNPNRSVKSAALDVEELADALGLGPKFYVIGISLGCHAVWGALKYIPDRIAGAAMMAPVVNYWWPGFPAELAAEVYAKQEVGDQWALRVSHHAPGILHWWMEQSWLPTSTVVAGTTPLPNKRDAEIRSNMKADGTFQQKMEQATQQGIHESYYRDMMVMFGKWEFDPMSLPEPACPVHLWQGDEDGLVPVVLQRYLASRLSWVNYHELPGTGHFLSAVPGLGDTVLRTLFG</sequence>
<dbReference type="Gene3D" id="3.40.50.1820">
    <property type="entry name" value="alpha/beta hydrolase"/>
    <property type="match status" value="1"/>
</dbReference>
<dbReference type="EMBL" id="LWDX02026806">
    <property type="protein sequence ID" value="OEL29858.1"/>
    <property type="molecule type" value="Genomic_DNA"/>
</dbReference>
<comment type="caution">
    <text evidence="3">The sequence shown here is derived from an EMBL/GenBank/DDBJ whole genome shotgun (WGS) entry which is preliminary data.</text>
</comment>
<dbReference type="SUPFAM" id="SSF53474">
    <property type="entry name" value="alpha/beta-Hydrolases"/>
    <property type="match status" value="1"/>
</dbReference>
<dbReference type="InterPro" id="IPR000073">
    <property type="entry name" value="AB_hydrolase_1"/>
</dbReference>
<feature type="domain" description="AB hydrolase-1" evidence="2">
    <location>
        <begin position="257"/>
        <end position="512"/>
    </location>
</feature>
<dbReference type="STRING" id="888268.A0A1E5VXK6"/>
<dbReference type="FunFam" id="3.40.50.1820:FF:000270">
    <property type="entry name" value="Alpha/beta-Hydrolases superfamily protein"/>
    <property type="match status" value="1"/>
</dbReference>
<evidence type="ECO:0000313" key="4">
    <source>
        <dbReference type="Proteomes" id="UP000095767"/>
    </source>
</evidence>
<evidence type="ECO:0000259" key="2">
    <source>
        <dbReference type="Pfam" id="PF00561"/>
    </source>
</evidence>
<dbReference type="Pfam" id="PF00561">
    <property type="entry name" value="Abhydrolase_1"/>
    <property type="match status" value="1"/>
</dbReference>
<dbReference type="PANTHER" id="PTHR45763:SF54">
    <property type="entry name" value="HYDROLASE, ALPHA_BETA FOLD FAMILY PROTEIN, EXPRESSED"/>
    <property type="match status" value="1"/>
</dbReference>
<dbReference type="AlphaFoldDB" id="A0A1E5VXK6"/>
<organism evidence="3 4">
    <name type="scientific">Dichanthelium oligosanthes</name>
    <dbReference type="NCBI Taxonomy" id="888268"/>
    <lineage>
        <taxon>Eukaryota</taxon>
        <taxon>Viridiplantae</taxon>
        <taxon>Streptophyta</taxon>
        <taxon>Embryophyta</taxon>
        <taxon>Tracheophyta</taxon>
        <taxon>Spermatophyta</taxon>
        <taxon>Magnoliopsida</taxon>
        <taxon>Liliopsida</taxon>
        <taxon>Poales</taxon>
        <taxon>Poaceae</taxon>
        <taxon>PACMAD clade</taxon>
        <taxon>Panicoideae</taxon>
        <taxon>Panicodae</taxon>
        <taxon>Paniceae</taxon>
        <taxon>Dichantheliinae</taxon>
        <taxon>Dichanthelium</taxon>
    </lineage>
</organism>
<dbReference type="PANTHER" id="PTHR45763">
    <property type="entry name" value="HYDROLASE, ALPHA/BETA FOLD FAMILY PROTEIN, EXPRESSED-RELATED"/>
    <property type="match status" value="1"/>
</dbReference>
<dbReference type="OrthoDB" id="294702at2759"/>
<accession>A0A1E5VXK6</accession>
<dbReference type="Proteomes" id="UP000095767">
    <property type="component" value="Unassembled WGS sequence"/>
</dbReference>
<name>A0A1E5VXK6_9POAL</name>
<evidence type="ECO:0000313" key="3">
    <source>
        <dbReference type="EMBL" id="OEL29858.1"/>
    </source>
</evidence>